<dbReference type="OrthoDB" id="1512991at2759"/>
<dbReference type="PANTHER" id="PTHR34661:SF8">
    <property type="entry name" value="ALPHA-CRYSTALLIN DOMAIN-CONTAINING PROTEIN 22.3"/>
    <property type="match status" value="1"/>
</dbReference>
<feature type="compositionally biased region" description="Polar residues" evidence="1">
    <location>
        <begin position="1"/>
        <end position="16"/>
    </location>
</feature>
<reference evidence="2" key="1">
    <citation type="submission" date="2020-01" db="EMBL/GenBank/DDBJ databases">
        <authorList>
            <person name="Mishra B."/>
        </authorList>
    </citation>
    <scope>NUCLEOTIDE SEQUENCE [LARGE SCALE GENOMIC DNA]</scope>
</reference>
<organism evidence="2 3">
    <name type="scientific">Microthlaspi erraticum</name>
    <dbReference type="NCBI Taxonomy" id="1685480"/>
    <lineage>
        <taxon>Eukaryota</taxon>
        <taxon>Viridiplantae</taxon>
        <taxon>Streptophyta</taxon>
        <taxon>Embryophyta</taxon>
        <taxon>Tracheophyta</taxon>
        <taxon>Spermatophyta</taxon>
        <taxon>Magnoliopsida</taxon>
        <taxon>eudicotyledons</taxon>
        <taxon>Gunneridae</taxon>
        <taxon>Pentapetalae</taxon>
        <taxon>rosids</taxon>
        <taxon>malvids</taxon>
        <taxon>Brassicales</taxon>
        <taxon>Brassicaceae</taxon>
        <taxon>Coluteocarpeae</taxon>
        <taxon>Microthlaspi</taxon>
    </lineage>
</organism>
<proteinExistence type="predicted"/>
<sequence length="132" mass="14291">MPFNGPSSVHTSMSSDNNKANENGEKKEGPSVTFLPYGPNADFYNIIDQTKICVVALTGSASMGKIGFPIGEIDIAESDDTYFFRVALPSVSPDEKDFSCNIEPEGTVMIKGITTMGKETVCRHSQVFKMLA</sequence>
<dbReference type="EMBL" id="CACVBM020001173">
    <property type="protein sequence ID" value="CAA7037222.1"/>
    <property type="molecule type" value="Genomic_DNA"/>
</dbReference>
<gene>
    <name evidence="2" type="ORF">MERR_LOCUS24457</name>
</gene>
<accession>A0A6D2J2J6</accession>
<dbReference type="AlphaFoldDB" id="A0A6D2J2J6"/>
<dbReference type="InterPro" id="IPR039321">
    <property type="entry name" value="IDM2/3-like"/>
</dbReference>
<evidence type="ECO:0008006" key="4">
    <source>
        <dbReference type="Google" id="ProtNLM"/>
    </source>
</evidence>
<comment type="caution">
    <text evidence="2">The sequence shown here is derived from an EMBL/GenBank/DDBJ whole genome shotgun (WGS) entry which is preliminary data.</text>
</comment>
<dbReference type="GO" id="GO:0005634">
    <property type="term" value="C:nucleus"/>
    <property type="evidence" value="ECO:0007669"/>
    <property type="project" value="TreeGrafter"/>
</dbReference>
<evidence type="ECO:0000256" key="1">
    <source>
        <dbReference type="SAM" id="MobiDB-lite"/>
    </source>
</evidence>
<evidence type="ECO:0000313" key="2">
    <source>
        <dbReference type="EMBL" id="CAA7037222.1"/>
    </source>
</evidence>
<name>A0A6D2J2J6_9BRAS</name>
<dbReference type="Proteomes" id="UP000467841">
    <property type="component" value="Unassembled WGS sequence"/>
</dbReference>
<dbReference type="PANTHER" id="PTHR34661">
    <property type="entry name" value="INCREASED DNA METHYLATION 3"/>
    <property type="match status" value="1"/>
</dbReference>
<evidence type="ECO:0000313" key="3">
    <source>
        <dbReference type="Proteomes" id="UP000467841"/>
    </source>
</evidence>
<keyword evidence="3" id="KW-1185">Reference proteome</keyword>
<protein>
    <recommendedName>
        <fullName evidence="4">SHSP domain-containing protein</fullName>
    </recommendedName>
</protein>
<feature type="region of interest" description="Disordered" evidence="1">
    <location>
        <begin position="1"/>
        <end position="32"/>
    </location>
</feature>